<dbReference type="SMART" id="SM00430">
    <property type="entry name" value="HOLI"/>
    <property type="match status" value="1"/>
</dbReference>
<keyword evidence="8 10" id="KW-0675">Receptor</keyword>
<evidence type="ECO:0000256" key="8">
    <source>
        <dbReference type="ARBA" id="ARBA00023170"/>
    </source>
</evidence>
<evidence type="ECO:0000256" key="6">
    <source>
        <dbReference type="ARBA" id="ARBA00023125"/>
    </source>
</evidence>
<keyword evidence="4 10" id="KW-0862">Zinc</keyword>
<dbReference type="InterPro" id="IPR000536">
    <property type="entry name" value="Nucl_hrmn_rcpt_lig-bd"/>
</dbReference>
<dbReference type="GO" id="GO:0008270">
    <property type="term" value="F:zinc ion binding"/>
    <property type="evidence" value="ECO:0007669"/>
    <property type="project" value="UniProtKB-KW"/>
</dbReference>
<proteinExistence type="inferred from homology"/>
<evidence type="ECO:0000259" key="11">
    <source>
        <dbReference type="PROSITE" id="PS51030"/>
    </source>
</evidence>
<dbReference type="InterPro" id="IPR001628">
    <property type="entry name" value="Znf_hrmn_rcpt"/>
</dbReference>
<accession>A0A085N1B8</accession>
<dbReference type="AlphaFoldDB" id="A0A085N1B8"/>
<keyword evidence="9 10" id="KW-0539">Nucleus</keyword>
<dbReference type="PROSITE" id="PS51030">
    <property type="entry name" value="NUCLEAR_REC_DBD_2"/>
    <property type="match status" value="1"/>
</dbReference>
<dbReference type="GO" id="GO:0006357">
    <property type="term" value="P:regulation of transcription by RNA polymerase II"/>
    <property type="evidence" value="ECO:0007669"/>
    <property type="project" value="UniProtKB-ARBA"/>
</dbReference>
<evidence type="ECO:0000256" key="2">
    <source>
        <dbReference type="ARBA" id="ARBA00022723"/>
    </source>
</evidence>
<evidence type="ECO:0000256" key="7">
    <source>
        <dbReference type="ARBA" id="ARBA00023163"/>
    </source>
</evidence>
<feature type="domain" description="Nuclear receptor" evidence="11">
    <location>
        <begin position="9"/>
        <end position="84"/>
    </location>
</feature>
<dbReference type="InterPro" id="IPR050274">
    <property type="entry name" value="Nuclear_hormone_rcpt_NR2"/>
</dbReference>
<dbReference type="CDD" id="cd07164">
    <property type="entry name" value="NR_DBD_PNR_like_1"/>
    <property type="match status" value="1"/>
</dbReference>
<comment type="similarity">
    <text evidence="10">Belongs to the nuclear hormone receptor family.</text>
</comment>
<evidence type="ECO:0000256" key="3">
    <source>
        <dbReference type="ARBA" id="ARBA00022771"/>
    </source>
</evidence>
<evidence type="ECO:0000256" key="5">
    <source>
        <dbReference type="ARBA" id="ARBA00023015"/>
    </source>
</evidence>
<dbReference type="InterPro" id="IPR035500">
    <property type="entry name" value="NHR-like_dom_sf"/>
</dbReference>
<dbReference type="PROSITE" id="PS51843">
    <property type="entry name" value="NR_LBD"/>
    <property type="match status" value="1"/>
</dbReference>
<comment type="subcellular location">
    <subcellularLocation>
        <location evidence="1 10">Nucleus</location>
    </subcellularLocation>
</comment>
<evidence type="ECO:0008006" key="16">
    <source>
        <dbReference type="Google" id="ProtNLM"/>
    </source>
</evidence>
<evidence type="ECO:0000313" key="13">
    <source>
        <dbReference type="EMBL" id="KFD48280.1"/>
    </source>
</evidence>
<evidence type="ECO:0000256" key="4">
    <source>
        <dbReference type="ARBA" id="ARBA00022833"/>
    </source>
</evidence>
<feature type="domain" description="NR LBD" evidence="12">
    <location>
        <begin position="194"/>
        <end position="422"/>
    </location>
</feature>
<dbReference type="InterPro" id="IPR013088">
    <property type="entry name" value="Znf_NHR/GATA"/>
</dbReference>
<organism evidence="14">
    <name type="scientific">Trichuris suis</name>
    <name type="common">pig whipworm</name>
    <dbReference type="NCBI Taxonomy" id="68888"/>
    <lineage>
        <taxon>Eukaryota</taxon>
        <taxon>Metazoa</taxon>
        <taxon>Ecdysozoa</taxon>
        <taxon>Nematoda</taxon>
        <taxon>Enoplea</taxon>
        <taxon>Dorylaimia</taxon>
        <taxon>Trichinellida</taxon>
        <taxon>Trichuridae</taxon>
        <taxon>Trichuris</taxon>
    </lineage>
</organism>
<dbReference type="Gene3D" id="3.30.50.10">
    <property type="entry name" value="Erythroid Transcription Factor GATA-1, subunit A"/>
    <property type="match status" value="1"/>
</dbReference>
<keyword evidence="5 10" id="KW-0805">Transcription regulation</keyword>
<keyword evidence="7 10" id="KW-0804">Transcription</keyword>
<evidence type="ECO:0000313" key="14">
    <source>
        <dbReference type="EMBL" id="KFD63264.1"/>
    </source>
</evidence>
<dbReference type="PRINTS" id="PR00047">
    <property type="entry name" value="STROIDFINGER"/>
</dbReference>
<dbReference type="SMART" id="SM00399">
    <property type="entry name" value="ZnF_C4"/>
    <property type="match status" value="1"/>
</dbReference>
<protein>
    <recommendedName>
        <fullName evidence="16">Nuclear receptor domain-containing protein</fullName>
    </recommendedName>
</protein>
<keyword evidence="15" id="KW-1185">Reference proteome</keyword>
<dbReference type="EMBL" id="KL363298">
    <property type="protein sequence ID" value="KFD48280.1"/>
    <property type="molecule type" value="Genomic_DNA"/>
</dbReference>
<evidence type="ECO:0000313" key="15">
    <source>
        <dbReference type="Proteomes" id="UP000030764"/>
    </source>
</evidence>
<gene>
    <name evidence="13" type="ORF">M513_10857</name>
    <name evidence="14" type="ORF">M514_10857</name>
</gene>
<dbReference type="FunFam" id="3.30.50.10:FF:000006">
    <property type="entry name" value="Nuclear receptor subfamily 5 group A member"/>
    <property type="match status" value="1"/>
</dbReference>
<dbReference type="Proteomes" id="UP000030758">
    <property type="component" value="Unassembled WGS sequence"/>
</dbReference>
<dbReference type="Proteomes" id="UP000030764">
    <property type="component" value="Unassembled WGS sequence"/>
</dbReference>
<dbReference type="GO" id="GO:0003700">
    <property type="term" value="F:DNA-binding transcription factor activity"/>
    <property type="evidence" value="ECO:0007669"/>
    <property type="project" value="InterPro"/>
</dbReference>
<keyword evidence="3 10" id="KW-0863">Zinc-finger</keyword>
<dbReference type="Pfam" id="PF00105">
    <property type="entry name" value="zf-C4"/>
    <property type="match status" value="1"/>
</dbReference>
<dbReference type="EMBL" id="KL367577">
    <property type="protein sequence ID" value="KFD63264.1"/>
    <property type="molecule type" value="Genomic_DNA"/>
</dbReference>
<dbReference type="PANTHER" id="PTHR24083">
    <property type="entry name" value="NUCLEAR HORMONE RECEPTOR"/>
    <property type="match status" value="1"/>
</dbReference>
<sequence length="422" mass="47209">MEVDVKGPELVCRVCGDKASGKHYGVPSCDGCRGFFKRSIRRNLNYQCKGSGNCVVDVIRRNQCQACRFNKCLKVNMNRDAVQSERPTREHVKSMSSCAKDVFSVSQLLQSDQSGKDRPPESSIQWNVVTPLELLNGHLKQAYASPSGVADPYFLSYYRPLSQSNPLTSPLAHWPLLPLGATKEGFHRPEVPIGDPSVASTFVTLSRQLFTQNQSSMVEQDGPLESIFQTVMSILKAWLRHVIPFWHLSQKDRRQLLVRCWHEMFLLIAIHRRCALTALRSLGQRRNAATDNVSYDSSIQVGAEEVLILEQLAAMIEACHLQSEELSCLLVLLLFKPAKSLTSLPLVQFTHEQATILLSEIIAHLFNNSLSETSQVSVLLRFAKLVMIVPSLSVLTSRTVLSLFQIRFVLPGSHVVDQLLAV</sequence>
<dbReference type="GO" id="GO:0043565">
    <property type="term" value="F:sequence-specific DNA binding"/>
    <property type="evidence" value="ECO:0007669"/>
    <property type="project" value="InterPro"/>
</dbReference>
<dbReference type="Gene3D" id="1.10.565.10">
    <property type="entry name" value="Retinoid X Receptor"/>
    <property type="match status" value="1"/>
</dbReference>
<dbReference type="PRINTS" id="PR00398">
    <property type="entry name" value="STRDHORMONER"/>
</dbReference>
<evidence type="ECO:0000256" key="9">
    <source>
        <dbReference type="ARBA" id="ARBA00023242"/>
    </source>
</evidence>
<dbReference type="PROSITE" id="PS00031">
    <property type="entry name" value="NUCLEAR_REC_DBD_1"/>
    <property type="match status" value="1"/>
</dbReference>
<evidence type="ECO:0000256" key="10">
    <source>
        <dbReference type="RuleBase" id="RU004334"/>
    </source>
</evidence>
<name>A0A085N1B8_9BILA</name>
<dbReference type="SUPFAM" id="SSF57716">
    <property type="entry name" value="Glucocorticoid receptor-like (DNA-binding domain)"/>
    <property type="match status" value="1"/>
</dbReference>
<evidence type="ECO:0000259" key="12">
    <source>
        <dbReference type="PROSITE" id="PS51843"/>
    </source>
</evidence>
<dbReference type="SUPFAM" id="SSF48508">
    <property type="entry name" value="Nuclear receptor ligand-binding domain"/>
    <property type="match status" value="1"/>
</dbReference>
<dbReference type="GO" id="GO:0005634">
    <property type="term" value="C:nucleus"/>
    <property type="evidence" value="ECO:0007669"/>
    <property type="project" value="UniProtKB-SubCell"/>
</dbReference>
<evidence type="ECO:0000256" key="1">
    <source>
        <dbReference type="ARBA" id="ARBA00004123"/>
    </source>
</evidence>
<dbReference type="Pfam" id="PF00104">
    <property type="entry name" value="Hormone_recep"/>
    <property type="match status" value="1"/>
</dbReference>
<reference evidence="14 15" key="1">
    <citation type="journal article" date="2014" name="Nat. Genet.">
        <title>Genome and transcriptome of the porcine whipworm Trichuris suis.</title>
        <authorList>
            <person name="Jex A.R."/>
            <person name="Nejsum P."/>
            <person name="Schwarz E.M."/>
            <person name="Hu L."/>
            <person name="Young N.D."/>
            <person name="Hall R.S."/>
            <person name="Korhonen P.K."/>
            <person name="Liao S."/>
            <person name="Thamsborg S."/>
            <person name="Xia J."/>
            <person name="Xu P."/>
            <person name="Wang S."/>
            <person name="Scheerlinck J.P."/>
            <person name="Hofmann A."/>
            <person name="Sternberg P.W."/>
            <person name="Wang J."/>
            <person name="Gasser R.B."/>
        </authorList>
    </citation>
    <scope>NUCLEOTIDE SEQUENCE [LARGE SCALE GENOMIC DNA]</scope>
    <source>
        <strain evidence="14">DCEP-RM93F</strain>
        <strain evidence="13">DCEP-RM93M</strain>
    </source>
</reference>
<keyword evidence="2 10" id="KW-0479">Metal-binding</keyword>
<dbReference type="InterPro" id="IPR001723">
    <property type="entry name" value="Nuclear_hrmn_rcpt"/>
</dbReference>
<keyword evidence="6 10" id="KW-0238">DNA-binding</keyword>